<gene>
    <name evidence="2" type="ORF">C5689_03385</name>
</gene>
<dbReference type="InterPro" id="IPR028116">
    <property type="entry name" value="Cis-CaaD-like"/>
</dbReference>
<dbReference type="Proteomes" id="UP000245137">
    <property type="component" value="Unassembled WGS sequence"/>
</dbReference>
<accession>A0A2U1SUB4</accession>
<sequence>MPLWKVYTPVGAYSDADKAEFVAKITEAYGTVPIPAFYVVVIFEEVAANNIFVGGKPHPKFVRFKIDQMARTANGAVVRSWWVHTIDTFIAPWVKDRGFDWEVTVDELPADLWSIQGQIPPPFESVAEKRWIAENKVSPYSCHETIPASGKIWNAGVSGS</sequence>
<name>A0A2U1SUB4_METSR</name>
<dbReference type="InterPro" id="IPR014347">
    <property type="entry name" value="Tautomerase/MIF_sf"/>
</dbReference>
<dbReference type="OrthoDB" id="7595039at2"/>
<dbReference type="EMBL" id="PUIV01000003">
    <property type="protein sequence ID" value="PWB95201.1"/>
    <property type="molecule type" value="Genomic_DNA"/>
</dbReference>
<reference evidence="2 3" key="1">
    <citation type="journal article" date="2018" name="Appl. Microbiol. Biotechnol.">
        <title>Co-cultivation of the strictly anaerobic methanogen Methanosarcina barkeri with aerobic methanotrophs in an oxygen-limited membrane bioreactor.</title>
        <authorList>
            <person name="In 't Zandt M.H."/>
            <person name="van den Bosch T.J.M."/>
            <person name="Rijkers R."/>
            <person name="van Kessel M.A.H.J."/>
            <person name="Jetten M.S.M."/>
            <person name="Welte C.U."/>
        </authorList>
    </citation>
    <scope>NUCLEOTIDE SEQUENCE [LARGE SCALE GENOMIC DNA]</scope>
    <source>
        <strain evidence="2 3">DSM 17706</strain>
    </source>
</reference>
<dbReference type="AlphaFoldDB" id="A0A2U1SUB4"/>
<protein>
    <submittedName>
        <fullName evidence="2">4-oxalocrotonate tautomerase</fullName>
    </submittedName>
</protein>
<comment type="caution">
    <text evidence="2">The sequence shown here is derived from an EMBL/GenBank/DDBJ whole genome shotgun (WGS) entry which is preliminary data.</text>
</comment>
<dbReference type="Pfam" id="PF14832">
    <property type="entry name" value="Tautomerase_3"/>
    <property type="match status" value="1"/>
</dbReference>
<dbReference type="Gene3D" id="3.30.429.10">
    <property type="entry name" value="Macrophage Migration Inhibitory Factor"/>
    <property type="match status" value="1"/>
</dbReference>
<evidence type="ECO:0000313" key="3">
    <source>
        <dbReference type="Proteomes" id="UP000245137"/>
    </source>
</evidence>
<dbReference type="SUPFAM" id="SSF55331">
    <property type="entry name" value="Tautomerase/MIF"/>
    <property type="match status" value="1"/>
</dbReference>
<feature type="domain" description="Tautomerase cis-CaaD-like" evidence="1">
    <location>
        <begin position="1"/>
        <end position="136"/>
    </location>
</feature>
<keyword evidence="3" id="KW-1185">Reference proteome</keyword>
<proteinExistence type="predicted"/>
<evidence type="ECO:0000259" key="1">
    <source>
        <dbReference type="Pfam" id="PF14832"/>
    </source>
</evidence>
<organism evidence="2 3">
    <name type="scientific">Methylosinus sporium</name>
    <dbReference type="NCBI Taxonomy" id="428"/>
    <lineage>
        <taxon>Bacteria</taxon>
        <taxon>Pseudomonadati</taxon>
        <taxon>Pseudomonadota</taxon>
        <taxon>Alphaproteobacteria</taxon>
        <taxon>Hyphomicrobiales</taxon>
        <taxon>Methylocystaceae</taxon>
        <taxon>Methylosinus</taxon>
    </lineage>
</organism>
<evidence type="ECO:0000313" key="2">
    <source>
        <dbReference type="EMBL" id="PWB95201.1"/>
    </source>
</evidence>
<dbReference type="RefSeq" id="WP_108915872.1">
    <property type="nucleotide sequence ID" value="NZ_BGJY01000006.1"/>
</dbReference>